<keyword evidence="8" id="KW-0406">Ion transport</keyword>
<keyword evidence="9 12" id="KW-0472">Membrane</keyword>
<evidence type="ECO:0000256" key="3">
    <source>
        <dbReference type="ARBA" id="ARBA00022448"/>
    </source>
</evidence>
<evidence type="ECO:0000256" key="11">
    <source>
        <dbReference type="RuleBase" id="RU362091"/>
    </source>
</evidence>
<evidence type="ECO:0000256" key="8">
    <source>
        <dbReference type="ARBA" id="ARBA00023065"/>
    </source>
</evidence>
<dbReference type="InterPro" id="IPR038377">
    <property type="entry name" value="Na/Glc_symporter_sf"/>
</dbReference>
<dbReference type="Pfam" id="PF00474">
    <property type="entry name" value="SSF"/>
    <property type="match status" value="1"/>
</dbReference>
<dbReference type="CDD" id="cd11492">
    <property type="entry name" value="SLC5sbd_NIS-SMVT"/>
    <property type="match status" value="1"/>
</dbReference>
<feature type="transmembrane region" description="Helical" evidence="12">
    <location>
        <begin position="128"/>
        <end position="149"/>
    </location>
</feature>
<dbReference type="PROSITE" id="PS50283">
    <property type="entry name" value="NA_SOLUT_SYMP_3"/>
    <property type="match status" value="1"/>
</dbReference>
<dbReference type="GO" id="GO:0005886">
    <property type="term" value="C:plasma membrane"/>
    <property type="evidence" value="ECO:0007669"/>
    <property type="project" value="UniProtKB-SubCell"/>
</dbReference>
<dbReference type="EMBL" id="QCYY01001832">
    <property type="protein sequence ID" value="ROT74930.1"/>
    <property type="molecule type" value="Genomic_DNA"/>
</dbReference>
<feature type="transmembrane region" description="Helical" evidence="12">
    <location>
        <begin position="441"/>
        <end position="463"/>
    </location>
</feature>
<dbReference type="GO" id="GO:0015293">
    <property type="term" value="F:symporter activity"/>
    <property type="evidence" value="ECO:0007669"/>
    <property type="project" value="TreeGrafter"/>
</dbReference>
<sequence>MTADVRFAALDYVVFVSMLLVSLAIGVYSSLRGKGAASTQAFLLGGREMSVAPVALSLVGGVISAISILGLPTEMYLYGTQLTTNIIGLIVGVMVVKHVFLPIVYPLKLVSIYEYIELRFKSRTLRKLAMACWLMASCMYLGSCLYAPSLALLSVTGLPPWASILSMGLVCAVYISIGGVKAVVYTDVVQTLLMFGGVVTVVAVSCKDLGGLGGVLQIADRGGRLEFFNTDPSPFARHTLWSTIVLGFYTAFSVTGTNQSQYQRFASVKNLANAQRLCSLFSVGVLLLWGVFYTSGLVAYAVYSDCDPLTAGRIQKADQIIPYLVADKLSHLTGLTGLFVAAVYGGVLSSLSSQCNAMACVVWEDFLKERPYFQAFSDRSATNVVKILSAIMGMVGIGMAFVVGNLGTINHVIYAIDGAIGGPLCGLFFIGICAPWVNAKGAFVGLFLSSVFNLWIGLGRFVVGGKAPVRLPLSVDACADDLLATPTSSFNATFLATLNATASASLDATEALHHHTIYDLSYCYNGAIGIIMNFVISSIASLCTGPLLPGEIRSDLVHPPCSKLYRRLCSLLGLRLEDNSEKEFAEKEVTISMLPSK</sequence>
<evidence type="ECO:0000256" key="6">
    <source>
        <dbReference type="ARBA" id="ARBA00022989"/>
    </source>
</evidence>
<evidence type="ECO:0000313" key="13">
    <source>
        <dbReference type="EMBL" id="ROT74930.1"/>
    </source>
</evidence>
<feature type="transmembrane region" description="Helical" evidence="12">
    <location>
        <begin position="277"/>
        <end position="303"/>
    </location>
</feature>
<dbReference type="STRING" id="6689.A0A3R7STW9"/>
<feature type="transmembrane region" description="Helical" evidence="12">
    <location>
        <begin position="384"/>
        <end position="406"/>
    </location>
</feature>
<evidence type="ECO:0000256" key="7">
    <source>
        <dbReference type="ARBA" id="ARBA00023053"/>
    </source>
</evidence>
<proteinExistence type="inferred from homology"/>
<name>A0A3R7STW9_PENVA</name>
<feature type="transmembrane region" description="Helical" evidence="12">
    <location>
        <begin position="51"/>
        <end position="71"/>
    </location>
</feature>
<dbReference type="Proteomes" id="UP000283509">
    <property type="component" value="Unassembled WGS sequence"/>
</dbReference>
<keyword evidence="3" id="KW-0813">Transport</keyword>
<reference evidence="13 14" key="2">
    <citation type="submission" date="2019-01" db="EMBL/GenBank/DDBJ databases">
        <title>The decoding of complex shrimp genome reveals the adaptation for benthos swimmer, frequently molting mechanism and breeding impact on genome.</title>
        <authorList>
            <person name="Sun Y."/>
            <person name="Gao Y."/>
            <person name="Yu Y."/>
        </authorList>
    </citation>
    <scope>NUCLEOTIDE SEQUENCE [LARGE SCALE GENOMIC DNA]</scope>
    <source>
        <tissue evidence="13">Muscle</tissue>
    </source>
</reference>
<reference evidence="13 14" key="1">
    <citation type="submission" date="2018-04" db="EMBL/GenBank/DDBJ databases">
        <authorList>
            <person name="Zhang X."/>
            <person name="Yuan J."/>
            <person name="Li F."/>
            <person name="Xiang J."/>
        </authorList>
    </citation>
    <scope>NUCLEOTIDE SEQUENCE [LARGE SCALE GENOMIC DNA]</scope>
    <source>
        <tissue evidence="13">Muscle</tissue>
    </source>
</reference>
<keyword evidence="10" id="KW-0739">Sodium transport</keyword>
<evidence type="ECO:0000256" key="4">
    <source>
        <dbReference type="ARBA" id="ARBA00022475"/>
    </source>
</evidence>
<keyword evidence="5 12" id="KW-0812">Transmembrane</keyword>
<comment type="subcellular location">
    <subcellularLocation>
        <location evidence="1">Cell membrane</location>
        <topology evidence="1">Multi-pass membrane protein</topology>
    </subcellularLocation>
</comment>
<keyword evidence="14" id="KW-1185">Reference proteome</keyword>
<keyword evidence="6 12" id="KW-1133">Transmembrane helix</keyword>
<evidence type="ECO:0000256" key="2">
    <source>
        <dbReference type="ARBA" id="ARBA00006434"/>
    </source>
</evidence>
<keyword evidence="7" id="KW-0915">Sodium</keyword>
<dbReference type="NCBIfam" id="TIGR00813">
    <property type="entry name" value="sss"/>
    <property type="match status" value="1"/>
</dbReference>
<comment type="caution">
    <text evidence="13">The sequence shown here is derived from an EMBL/GenBank/DDBJ whole genome shotgun (WGS) entry which is preliminary data.</text>
</comment>
<evidence type="ECO:0000256" key="12">
    <source>
        <dbReference type="SAM" id="Phobius"/>
    </source>
</evidence>
<feature type="transmembrane region" description="Helical" evidence="12">
    <location>
        <begin position="192"/>
        <end position="219"/>
    </location>
</feature>
<dbReference type="InterPro" id="IPR051163">
    <property type="entry name" value="Sodium:Solute_Symporter_SSF"/>
</dbReference>
<dbReference type="PANTHER" id="PTHR42985:SF40">
    <property type="entry name" value="LD47995P-RELATED"/>
    <property type="match status" value="1"/>
</dbReference>
<dbReference type="PANTHER" id="PTHR42985">
    <property type="entry name" value="SODIUM-COUPLED MONOCARBOXYLATE TRANSPORTER"/>
    <property type="match status" value="1"/>
</dbReference>
<feature type="transmembrane region" description="Helical" evidence="12">
    <location>
        <begin position="12"/>
        <end position="31"/>
    </location>
</feature>
<feature type="transmembrane region" description="Helical" evidence="12">
    <location>
        <begin position="412"/>
        <end position="434"/>
    </location>
</feature>
<dbReference type="OrthoDB" id="6358229at2759"/>
<evidence type="ECO:0000313" key="14">
    <source>
        <dbReference type="Proteomes" id="UP000283509"/>
    </source>
</evidence>
<protein>
    <submittedName>
        <fullName evidence="13">Iodide transporter-like protein</fullName>
    </submittedName>
</protein>
<organism evidence="13 14">
    <name type="scientific">Penaeus vannamei</name>
    <name type="common">Whiteleg shrimp</name>
    <name type="synonym">Litopenaeus vannamei</name>
    <dbReference type="NCBI Taxonomy" id="6689"/>
    <lineage>
        <taxon>Eukaryota</taxon>
        <taxon>Metazoa</taxon>
        <taxon>Ecdysozoa</taxon>
        <taxon>Arthropoda</taxon>
        <taxon>Crustacea</taxon>
        <taxon>Multicrustacea</taxon>
        <taxon>Malacostraca</taxon>
        <taxon>Eumalacostraca</taxon>
        <taxon>Eucarida</taxon>
        <taxon>Decapoda</taxon>
        <taxon>Dendrobranchiata</taxon>
        <taxon>Penaeoidea</taxon>
        <taxon>Penaeidae</taxon>
        <taxon>Penaeus</taxon>
    </lineage>
</organism>
<comment type="similarity">
    <text evidence="2 11">Belongs to the sodium:solute symporter (SSF) (TC 2.A.21) family.</text>
</comment>
<keyword evidence="4" id="KW-1003">Cell membrane</keyword>
<feature type="transmembrane region" description="Helical" evidence="12">
    <location>
        <begin position="338"/>
        <end position="363"/>
    </location>
</feature>
<evidence type="ECO:0000256" key="5">
    <source>
        <dbReference type="ARBA" id="ARBA00022692"/>
    </source>
</evidence>
<dbReference type="AlphaFoldDB" id="A0A3R7STW9"/>
<dbReference type="InterPro" id="IPR001734">
    <property type="entry name" value="Na/solute_symporter"/>
</dbReference>
<gene>
    <name evidence="13" type="ORF">C7M84_006563</name>
</gene>
<evidence type="ECO:0000256" key="1">
    <source>
        <dbReference type="ARBA" id="ARBA00004651"/>
    </source>
</evidence>
<dbReference type="Gene3D" id="1.20.1730.10">
    <property type="entry name" value="Sodium/glucose cotransporter"/>
    <property type="match status" value="1"/>
</dbReference>
<feature type="transmembrane region" description="Helical" evidence="12">
    <location>
        <begin position="239"/>
        <end position="256"/>
    </location>
</feature>
<dbReference type="GO" id="GO:0006814">
    <property type="term" value="P:sodium ion transport"/>
    <property type="evidence" value="ECO:0007669"/>
    <property type="project" value="UniProtKB-KW"/>
</dbReference>
<accession>A0A3R7STW9</accession>
<evidence type="ECO:0000256" key="10">
    <source>
        <dbReference type="ARBA" id="ARBA00023201"/>
    </source>
</evidence>
<feature type="transmembrane region" description="Helical" evidence="12">
    <location>
        <begin position="161"/>
        <end position="180"/>
    </location>
</feature>
<evidence type="ECO:0000256" key="9">
    <source>
        <dbReference type="ARBA" id="ARBA00023136"/>
    </source>
</evidence>